<dbReference type="SUPFAM" id="SSF51366">
    <property type="entry name" value="Ribulose-phoshate binding barrel"/>
    <property type="match status" value="1"/>
</dbReference>
<dbReference type="NCBIfam" id="NF004076">
    <property type="entry name" value="PRK05581.1-4"/>
    <property type="match status" value="1"/>
</dbReference>
<name>A0A382GNX9_9ZZZZ</name>
<evidence type="ECO:0000256" key="5">
    <source>
        <dbReference type="ARBA" id="ARBA00001954"/>
    </source>
</evidence>
<reference evidence="10" key="1">
    <citation type="submission" date="2018-05" db="EMBL/GenBank/DDBJ databases">
        <authorList>
            <person name="Lanie J.A."/>
            <person name="Ng W.-L."/>
            <person name="Kazmierczak K.M."/>
            <person name="Andrzejewski T.M."/>
            <person name="Davidsen T.M."/>
            <person name="Wayne K.J."/>
            <person name="Tettelin H."/>
            <person name="Glass J.I."/>
            <person name="Rusch D."/>
            <person name="Podicherti R."/>
            <person name="Tsui H.-C.T."/>
            <person name="Winkler M.E."/>
        </authorList>
    </citation>
    <scope>NUCLEOTIDE SEQUENCE</scope>
</reference>
<keyword evidence="8" id="KW-0479">Metal-binding</keyword>
<proteinExistence type="inferred from homology"/>
<dbReference type="EMBL" id="UINC01056166">
    <property type="protein sequence ID" value="SVB75871.1"/>
    <property type="molecule type" value="Genomic_DNA"/>
</dbReference>
<evidence type="ECO:0000256" key="8">
    <source>
        <dbReference type="ARBA" id="ARBA00022723"/>
    </source>
</evidence>
<dbReference type="AlphaFoldDB" id="A0A382GNX9"/>
<dbReference type="GO" id="GO:0046872">
    <property type="term" value="F:metal ion binding"/>
    <property type="evidence" value="ECO:0007669"/>
    <property type="project" value="UniProtKB-KW"/>
</dbReference>
<evidence type="ECO:0000256" key="3">
    <source>
        <dbReference type="ARBA" id="ARBA00001941"/>
    </source>
</evidence>
<keyword evidence="9" id="KW-0413">Isomerase</keyword>
<comment type="cofactor">
    <cofactor evidence="5">
        <name>Fe(2+)</name>
        <dbReference type="ChEBI" id="CHEBI:29033"/>
    </cofactor>
</comment>
<dbReference type="HAMAP" id="MF_02227">
    <property type="entry name" value="RPE"/>
    <property type="match status" value="1"/>
</dbReference>
<gene>
    <name evidence="10" type="ORF">METZ01_LOCUS228725</name>
</gene>
<dbReference type="GO" id="GO:0006098">
    <property type="term" value="P:pentose-phosphate shunt"/>
    <property type="evidence" value="ECO:0007669"/>
    <property type="project" value="InterPro"/>
</dbReference>
<dbReference type="NCBIfam" id="TIGR01163">
    <property type="entry name" value="rpe"/>
    <property type="match status" value="1"/>
</dbReference>
<dbReference type="PROSITE" id="PS01085">
    <property type="entry name" value="RIBUL_P_3_EPIMER_1"/>
    <property type="match status" value="1"/>
</dbReference>
<evidence type="ECO:0000313" key="10">
    <source>
        <dbReference type="EMBL" id="SVB75871.1"/>
    </source>
</evidence>
<protein>
    <recommendedName>
        <fullName evidence="7">ribulose-phosphate 3-epimerase</fullName>
        <ecNumber evidence="7">5.1.3.1</ecNumber>
    </recommendedName>
</protein>
<evidence type="ECO:0000256" key="1">
    <source>
        <dbReference type="ARBA" id="ARBA00001782"/>
    </source>
</evidence>
<dbReference type="Pfam" id="PF00834">
    <property type="entry name" value="Ribul_P_3_epim"/>
    <property type="match status" value="1"/>
</dbReference>
<accession>A0A382GNX9</accession>
<dbReference type="EC" id="5.1.3.1" evidence="7"/>
<dbReference type="FunFam" id="3.20.20.70:FF:000004">
    <property type="entry name" value="Ribulose-phosphate 3-epimerase"/>
    <property type="match status" value="1"/>
</dbReference>
<comment type="catalytic activity">
    <reaction evidence="1">
        <text>D-ribulose 5-phosphate = D-xylulose 5-phosphate</text>
        <dbReference type="Rhea" id="RHEA:13677"/>
        <dbReference type="ChEBI" id="CHEBI:57737"/>
        <dbReference type="ChEBI" id="CHEBI:58121"/>
        <dbReference type="EC" id="5.1.3.1"/>
    </reaction>
</comment>
<evidence type="ECO:0000256" key="9">
    <source>
        <dbReference type="ARBA" id="ARBA00023235"/>
    </source>
</evidence>
<dbReference type="InterPro" id="IPR011060">
    <property type="entry name" value="RibuloseP-bd_barrel"/>
</dbReference>
<dbReference type="InterPro" id="IPR013785">
    <property type="entry name" value="Aldolase_TIM"/>
</dbReference>
<evidence type="ECO:0000256" key="2">
    <source>
        <dbReference type="ARBA" id="ARBA00001936"/>
    </source>
</evidence>
<comment type="cofactor">
    <cofactor evidence="3">
        <name>Co(2+)</name>
        <dbReference type="ChEBI" id="CHEBI:48828"/>
    </cofactor>
</comment>
<evidence type="ECO:0000256" key="7">
    <source>
        <dbReference type="ARBA" id="ARBA00013188"/>
    </source>
</evidence>
<comment type="cofactor">
    <cofactor evidence="4">
        <name>Zn(2+)</name>
        <dbReference type="ChEBI" id="CHEBI:29105"/>
    </cofactor>
</comment>
<dbReference type="PIRSF" id="PIRSF001461">
    <property type="entry name" value="RPE"/>
    <property type="match status" value="1"/>
</dbReference>
<organism evidence="10">
    <name type="scientific">marine metagenome</name>
    <dbReference type="NCBI Taxonomy" id="408172"/>
    <lineage>
        <taxon>unclassified sequences</taxon>
        <taxon>metagenomes</taxon>
        <taxon>ecological metagenomes</taxon>
    </lineage>
</organism>
<dbReference type="GO" id="GO:0005975">
    <property type="term" value="P:carbohydrate metabolic process"/>
    <property type="evidence" value="ECO:0007669"/>
    <property type="project" value="InterPro"/>
</dbReference>
<evidence type="ECO:0000256" key="4">
    <source>
        <dbReference type="ARBA" id="ARBA00001947"/>
    </source>
</evidence>
<dbReference type="CDD" id="cd00429">
    <property type="entry name" value="RPE"/>
    <property type="match status" value="1"/>
</dbReference>
<sequence length="223" mass="24275">MPQKFRLAPSILSADFADMKTALKQCEDGGAHWIHVDVMDNQFVPNLTIGPPVVKSLRSKTEKFMDVHMMVIDPEKLVEPFAKAGADNITFHIEATDDPDGIIDLIQSCGCKVGISIKPKTPLDDLFPLLDKVDVALVMSVEPGFGGQGYLQGSNERITAIKGYLNANSLDRVLIEVDGGVKLHNAKEVLDAGADILVAGSEVFKADDPIETIKEFYHIATNE</sequence>
<dbReference type="PANTHER" id="PTHR11749">
    <property type="entry name" value="RIBULOSE-5-PHOSPHATE-3-EPIMERASE"/>
    <property type="match status" value="1"/>
</dbReference>
<dbReference type="GO" id="GO:0004750">
    <property type="term" value="F:D-ribulose-phosphate 3-epimerase activity"/>
    <property type="evidence" value="ECO:0007669"/>
    <property type="project" value="UniProtKB-EC"/>
</dbReference>
<dbReference type="Gene3D" id="3.20.20.70">
    <property type="entry name" value="Aldolase class I"/>
    <property type="match status" value="1"/>
</dbReference>
<dbReference type="InterPro" id="IPR000056">
    <property type="entry name" value="Ribul_P_3_epim-like"/>
</dbReference>
<dbReference type="GO" id="GO:0005737">
    <property type="term" value="C:cytoplasm"/>
    <property type="evidence" value="ECO:0007669"/>
    <property type="project" value="UniProtKB-ARBA"/>
</dbReference>
<dbReference type="InterPro" id="IPR026019">
    <property type="entry name" value="Ribul_P_3_epim"/>
</dbReference>
<comment type="similarity">
    <text evidence="6">Belongs to the ribulose-phosphate 3-epimerase family.</text>
</comment>
<comment type="cofactor">
    <cofactor evidence="2">
        <name>Mn(2+)</name>
        <dbReference type="ChEBI" id="CHEBI:29035"/>
    </cofactor>
</comment>
<evidence type="ECO:0000256" key="6">
    <source>
        <dbReference type="ARBA" id="ARBA00009541"/>
    </source>
</evidence>